<keyword evidence="1" id="KW-0812">Transmembrane</keyword>
<dbReference type="EMBL" id="CAAJGR010000118">
    <property type="protein sequence ID" value="VHO04886.1"/>
    <property type="molecule type" value="Genomic_DNA"/>
</dbReference>
<gene>
    <name evidence="2" type="ORF">BAL341_2159</name>
</gene>
<dbReference type="InterPro" id="IPR025489">
    <property type="entry name" value="DUF4381"/>
</dbReference>
<evidence type="ECO:0008006" key="3">
    <source>
        <dbReference type="Google" id="ProtNLM"/>
    </source>
</evidence>
<proteinExistence type="predicted"/>
<name>A0A486XSX2_9GAMM</name>
<organism evidence="2">
    <name type="scientific">Rheinheimera sp. BAL341</name>
    <dbReference type="NCBI Taxonomy" id="1708203"/>
    <lineage>
        <taxon>Bacteria</taxon>
        <taxon>Pseudomonadati</taxon>
        <taxon>Pseudomonadota</taxon>
        <taxon>Gammaproteobacteria</taxon>
        <taxon>Chromatiales</taxon>
        <taxon>Chromatiaceae</taxon>
        <taxon>Rheinheimera</taxon>
    </lineage>
</organism>
<dbReference type="Pfam" id="PF14316">
    <property type="entry name" value="DUF4381"/>
    <property type="match status" value="1"/>
</dbReference>
<sequence length="159" mass="18205">MADTHSALEQLADISEPMLPADFAFTPAMGIALLGLLGLVFLLYKMYRRWRYFAAKRQALALLEQLSVAEDAPGQINMLLKRVLQHYQRDHPALSYNSKDWQHWLAQQHPLPLPDLTLLLYSNANDTAAREQLYQFARAWLRAYQGKAAVNCWPEAKHA</sequence>
<dbReference type="AlphaFoldDB" id="A0A486XSX2"/>
<evidence type="ECO:0000256" key="1">
    <source>
        <dbReference type="SAM" id="Phobius"/>
    </source>
</evidence>
<keyword evidence="1" id="KW-0472">Membrane</keyword>
<protein>
    <recommendedName>
        <fullName evidence="3">DUF4381 domain-containing protein</fullName>
    </recommendedName>
</protein>
<accession>A0A486XSX2</accession>
<keyword evidence="1" id="KW-1133">Transmembrane helix</keyword>
<evidence type="ECO:0000313" key="2">
    <source>
        <dbReference type="EMBL" id="VHO04886.1"/>
    </source>
</evidence>
<reference evidence="2" key="1">
    <citation type="submission" date="2019-04" db="EMBL/GenBank/DDBJ databases">
        <authorList>
            <person name="Brambilla D."/>
        </authorList>
    </citation>
    <scope>NUCLEOTIDE SEQUENCE</scope>
    <source>
        <strain evidence="2">BAL1</strain>
    </source>
</reference>
<feature type="transmembrane region" description="Helical" evidence="1">
    <location>
        <begin position="23"/>
        <end position="44"/>
    </location>
</feature>